<gene>
    <name evidence="1" type="ORF">FN846DRAFT_909721</name>
</gene>
<protein>
    <submittedName>
        <fullName evidence="1">Uncharacterized protein</fullName>
    </submittedName>
</protein>
<dbReference type="Proteomes" id="UP000326924">
    <property type="component" value="Unassembled WGS sequence"/>
</dbReference>
<evidence type="ECO:0000313" key="1">
    <source>
        <dbReference type="EMBL" id="KAA8899223.1"/>
    </source>
</evidence>
<dbReference type="AlphaFoldDB" id="A0A5J5EQ98"/>
<dbReference type="InParanoid" id="A0A5J5EQ98"/>
<reference evidence="1 2" key="1">
    <citation type="submission" date="2019-09" db="EMBL/GenBank/DDBJ databases">
        <title>Draft genome of the ectomycorrhizal ascomycete Sphaerosporella brunnea.</title>
        <authorList>
            <consortium name="DOE Joint Genome Institute"/>
            <person name="Benucci G.M."/>
            <person name="Marozzi G."/>
            <person name="Antonielli L."/>
            <person name="Sanchez S."/>
            <person name="Marco P."/>
            <person name="Wang X."/>
            <person name="Falini L.B."/>
            <person name="Barry K."/>
            <person name="Haridas S."/>
            <person name="Lipzen A."/>
            <person name="Labutti K."/>
            <person name="Grigoriev I.V."/>
            <person name="Murat C."/>
            <person name="Martin F."/>
            <person name="Albertini E."/>
            <person name="Donnini D."/>
            <person name="Bonito G."/>
        </authorList>
    </citation>
    <scope>NUCLEOTIDE SEQUENCE [LARGE SCALE GENOMIC DNA]</scope>
    <source>
        <strain evidence="1 2">Sb_GMNB300</strain>
    </source>
</reference>
<name>A0A5J5EQ98_9PEZI</name>
<organism evidence="1 2">
    <name type="scientific">Sphaerosporella brunnea</name>
    <dbReference type="NCBI Taxonomy" id="1250544"/>
    <lineage>
        <taxon>Eukaryota</taxon>
        <taxon>Fungi</taxon>
        <taxon>Dikarya</taxon>
        <taxon>Ascomycota</taxon>
        <taxon>Pezizomycotina</taxon>
        <taxon>Pezizomycetes</taxon>
        <taxon>Pezizales</taxon>
        <taxon>Pyronemataceae</taxon>
        <taxon>Sphaerosporella</taxon>
    </lineage>
</organism>
<keyword evidence="2" id="KW-1185">Reference proteome</keyword>
<sequence length="183" mass="20241">MDPRGGGGKLLVTYGKYEATVADLSAKDVELAPSIQALTDSDTAFAGNRGRTKYTTMKPYLTGLQSYCVDMSMDDLDVFRYFRVRRVIRGIKIFYGTRDRSKGQLTMPTAASSSHSLHPKQILSGWELPSPPPATLHALSITPHLREVPAANLQSPNAYLSRSTPDYRSTFARYNIDLTLNGH</sequence>
<accession>A0A5J5EQ98</accession>
<dbReference type="EMBL" id="VXIS01000170">
    <property type="protein sequence ID" value="KAA8899223.1"/>
    <property type="molecule type" value="Genomic_DNA"/>
</dbReference>
<dbReference type="OrthoDB" id="5149081at2759"/>
<proteinExistence type="predicted"/>
<evidence type="ECO:0000313" key="2">
    <source>
        <dbReference type="Proteomes" id="UP000326924"/>
    </source>
</evidence>
<comment type="caution">
    <text evidence="1">The sequence shown here is derived from an EMBL/GenBank/DDBJ whole genome shotgun (WGS) entry which is preliminary data.</text>
</comment>